<dbReference type="GO" id="GO:0004792">
    <property type="term" value="F:thiosulfate-cyanide sulfurtransferase activity"/>
    <property type="evidence" value="ECO:0007669"/>
    <property type="project" value="TreeGrafter"/>
</dbReference>
<dbReference type="GeneID" id="94335388"/>
<name>A0AAD9UQN1_9APIC</name>
<dbReference type="PANTHER" id="PTHR10953:SF102">
    <property type="entry name" value="ADENYLYLTRANSFERASE AND SULFURTRANSFERASE MOCS3"/>
    <property type="match status" value="1"/>
</dbReference>
<dbReference type="EMBL" id="JALLKP010000001">
    <property type="protein sequence ID" value="KAK2198085.1"/>
    <property type="molecule type" value="Genomic_DNA"/>
</dbReference>
<feature type="domain" description="THIF-type NAD/FAD binding fold" evidence="1">
    <location>
        <begin position="101"/>
        <end position="209"/>
    </location>
</feature>
<sequence>MNENVEQFRRSIESLNNSQSPSSGCLESNFKFLDCSDEELLIQRPRWSGFFKDLKPFQSACPNRTQSFCSCMRSEDAERYGAQLIALHGIEREKSGVHMANGIASCAVLVIGAGGLGSPVLMYLAAGGIGLIGVMDGDVVEVSNLHRQPIHDESNVGMNKAKSAKQRMQKINNGARVIAYEYYLSETSVDVLCQYDIIVDATDNPQTRCVFVCLKYPGT</sequence>
<dbReference type="InterPro" id="IPR000594">
    <property type="entry name" value="ThiF_NAD_FAD-bd"/>
</dbReference>
<dbReference type="AlphaFoldDB" id="A0AAD9UQN1"/>
<dbReference type="SUPFAM" id="SSF69572">
    <property type="entry name" value="Activating enzymes of the ubiquitin-like proteins"/>
    <property type="match status" value="1"/>
</dbReference>
<comment type="caution">
    <text evidence="2">The sequence shown here is derived from an EMBL/GenBank/DDBJ whole genome shotgun (WGS) entry which is preliminary data.</text>
</comment>
<evidence type="ECO:0000259" key="1">
    <source>
        <dbReference type="Pfam" id="PF00899"/>
    </source>
</evidence>
<dbReference type="InterPro" id="IPR035985">
    <property type="entry name" value="Ubiquitin-activating_enz"/>
</dbReference>
<protein>
    <submittedName>
        <fullName evidence="2">Bifunctional ThiF-MoeB-HesA family/Ubiquitin-activating enzyme/THIF-type NAD-FAD binding fold</fullName>
    </submittedName>
</protein>
<keyword evidence="3" id="KW-1185">Reference proteome</keyword>
<dbReference type="Pfam" id="PF00899">
    <property type="entry name" value="ThiF"/>
    <property type="match status" value="1"/>
</dbReference>
<dbReference type="GO" id="GO:0042292">
    <property type="term" value="F:URM1 activating enzyme activity"/>
    <property type="evidence" value="ECO:0007669"/>
    <property type="project" value="TreeGrafter"/>
</dbReference>
<accession>A0AAD9UQN1</accession>
<dbReference type="RefSeq" id="XP_067804927.1">
    <property type="nucleotide sequence ID" value="XM_067946136.1"/>
</dbReference>
<dbReference type="PANTHER" id="PTHR10953">
    <property type="entry name" value="UBIQUITIN-ACTIVATING ENZYME E1"/>
    <property type="match status" value="1"/>
</dbReference>
<dbReference type="GO" id="GO:0005737">
    <property type="term" value="C:cytoplasm"/>
    <property type="evidence" value="ECO:0007669"/>
    <property type="project" value="TreeGrafter"/>
</dbReference>
<gene>
    <name evidence="2" type="ORF">BdWA1_001090</name>
</gene>
<evidence type="ECO:0000313" key="2">
    <source>
        <dbReference type="EMBL" id="KAK2198085.1"/>
    </source>
</evidence>
<dbReference type="Gene3D" id="3.40.50.720">
    <property type="entry name" value="NAD(P)-binding Rossmann-like Domain"/>
    <property type="match status" value="1"/>
</dbReference>
<proteinExistence type="predicted"/>
<reference evidence="2" key="1">
    <citation type="journal article" date="2023" name="Nat. Microbiol.">
        <title>Babesia duncani multi-omics identifies virulence factors and drug targets.</title>
        <authorList>
            <person name="Singh P."/>
            <person name="Lonardi S."/>
            <person name="Liang Q."/>
            <person name="Vydyam P."/>
            <person name="Khabirova E."/>
            <person name="Fang T."/>
            <person name="Gihaz S."/>
            <person name="Thekkiniath J."/>
            <person name="Munshi M."/>
            <person name="Abel S."/>
            <person name="Ciampossin L."/>
            <person name="Batugedara G."/>
            <person name="Gupta M."/>
            <person name="Lu X.M."/>
            <person name="Lenz T."/>
            <person name="Chakravarty S."/>
            <person name="Cornillot E."/>
            <person name="Hu Y."/>
            <person name="Ma W."/>
            <person name="Gonzalez L.M."/>
            <person name="Sanchez S."/>
            <person name="Estrada K."/>
            <person name="Sanchez-Flores A."/>
            <person name="Montero E."/>
            <person name="Harb O.S."/>
            <person name="Le Roch K.G."/>
            <person name="Mamoun C.B."/>
        </authorList>
    </citation>
    <scope>NUCLEOTIDE SEQUENCE</scope>
    <source>
        <strain evidence="2">WA1</strain>
    </source>
</reference>
<evidence type="ECO:0000313" key="3">
    <source>
        <dbReference type="Proteomes" id="UP001214638"/>
    </source>
</evidence>
<dbReference type="GO" id="GO:0016779">
    <property type="term" value="F:nucleotidyltransferase activity"/>
    <property type="evidence" value="ECO:0007669"/>
    <property type="project" value="TreeGrafter"/>
</dbReference>
<dbReference type="Proteomes" id="UP001214638">
    <property type="component" value="Unassembled WGS sequence"/>
</dbReference>
<organism evidence="2 3">
    <name type="scientific">Babesia duncani</name>
    <dbReference type="NCBI Taxonomy" id="323732"/>
    <lineage>
        <taxon>Eukaryota</taxon>
        <taxon>Sar</taxon>
        <taxon>Alveolata</taxon>
        <taxon>Apicomplexa</taxon>
        <taxon>Aconoidasida</taxon>
        <taxon>Piroplasmida</taxon>
        <taxon>Babesiidae</taxon>
        <taxon>Babesia</taxon>
    </lineage>
</organism>
<dbReference type="InterPro" id="IPR045886">
    <property type="entry name" value="ThiF/MoeB/HesA"/>
</dbReference>
<dbReference type="KEGG" id="bdw:94335388"/>